<dbReference type="AlphaFoldDB" id="A0A662DAD8"/>
<dbReference type="InterPro" id="IPR013990">
    <property type="entry name" value="WHy-dom"/>
</dbReference>
<dbReference type="Proteomes" id="UP000267654">
    <property type="component" value="Unassembled WGS sequence"/>
</dbReference>
<keyword evidence="1" id="KW-0732">Signal</keyword>
<feature type="chain" id="PRO_5024938169" description="Water stress and hypersensitive response domain-containing protein" evidence="1">
    <location>
        <begin position="25"/>
        <end position="407"/>
    </location>
</feature>
<dbReference type="SMART" id="SM00769">
    <property type="entry name" value="WHy"/>
    <property type="match status" value="2"/>
</dbReference>
<dbReference type="InterPro" id="IPR013783">
    <property type="entry name" value="Ig-like_fold"/>
</dbReference>
<accession>A0A662DAD8</accession>
<evidence type="ECO:0000256" key="1">
    <source>
        <dbReference type="SAM" id="SignalP"/>
    </source>
</evidence>
<name>A0A662DAD8_UNCAE</name>
<proteinExistence type="predicted"/>
<reference evidence="3 4" key="1">
    <citation type="submission" date="2018-06" db="EMBL/GenBank/DDBJ databases">
        <title>Extensive metabolic versatility and redundancy in microbially diverse, dynamic hydrothermal sediments.</title>
        <authorList>
            <person name="Dombrowski N."/>
            <person name="Teske A."/>
            <person name="Baker B.J."/>
        </authorList>
    </citation>
    <scope>NUCLEOTIDE SEQUENCE [LARGE SCALE GENOMIC DNA]</scope>
    <source>
        <strain evidence="3">B19_G9</strain>
    </source>
</reference>
<feature type="signal peptide" evidence="1">
    <location>
        <begin position="1"/>
        <end position="24"/>
    </location>
</feature>
<dbReference type="GO" id="GO:0009269">
    <property type="term" value="P:response to desiccation"/>
    <property type="evidence" value="ECO:0007669"/>
    <property type="project" value="InterPro"/>
</dbReference>
<feature type="domain" description="Water stress and hypersensitive response" evidence="2">
    <location>
        <begin position="131"/>
        <end position="247"/>
    </location>
</feature>
<feature type="domain" description="Water stress and hypersensitive response" evidence="2">
    <location>
        <begin position="273"/>
        <end position="392"/>
    </location>
</feature>
<evidence type="ECO:0000259" key="2">
    <source>
        <dbReference type="SMART" id="SM00769"/>
    </source>
</evidence>
<evidence type="ECO:0000313" key="3">
    <source>
        <dbReference type="EMBL" id="RLE11079.1"/>
    </source>
</evidence>
<protein>
    <recommendedName>
        <fullName evidence="2">Water stress and hypersensitive response domain-containing protein</fullName>
    </recommendedName>
</protein>
<comment type="caution">
    <text evidence="3">The sequence shown here is derived from an EMBL/GenBank/DDBJ whole genome shotgun (WGS) entry which is preliminary data.</text>
</comment>
<evidence type="ECO:0000313" key="4">
    <source>
        <dbReference type="Proteomes" id="UP000267654"/>
    </source>
</evidence>
<gene>
    <name evidence="3" type="ORF">DRI96_06840</name>
</gene>
<organism evidence="3 4">
    <name type="scientific">Aerophobetes bacterium</name>
    <dbReference type="NCBI Taxonomy" id="2030807"/>
    <lineage>
        <taxon>Bacteria</taxon>
        <taxon>Candidatus Aerophobota</taxon>
    </lineage>
</organism>
<dbReference type="EMBL" id="QMQB01000282">
    <property type="protein sequence ID" value="RLE11079.1"/>
    <property type="molecule type" value="Genomic_DNA"/>
</dbReference>
<sequence>MKLKCKVVILSTVLLFLIPAVALASFINVYFSPGDNPEAAITRKLNEAQERDIAIHYNNNSCLMYNKLCVMDSEGVVLTQGIKPLQQPDSSVELSDKLNLETPAKEGFLMEKSSLNKPAEKPTVVIPDLKIVSISNSWGPVSLDTTTINTEILVNDPNFCLIPIKVCCDIYLNDIRMVSGLGKDLQITKCASGSLIRFTGTIDNENIIKWWVSHIRNREKTKVRVKGRLIIPLAQVSLVYPFAQESEFETNMLRSLNDRNLGHIDIGLVKLGIDSLSSRWGKVSQAETQIVHKLTIHNFGFPLLQPLTDVEYKLILNGVEMAEGKAGMHIVFLPDQRRSVTFVSKIHTKKIIKWWVSHINNGERTKYCLHYTLVWVGFIRIPKKVCGTFKTDIFSRNTWRSFSSHPQ</sequence>
<dbReference type="Gene3D" id="2.60.40.10">
    <property type="entry name" value="Immunoglobulins"/>
    <property type="match status" value="2"/>
</dbReference>